<feature type="domain" description="G-protein coupled receptors family 1 profile" evidence="14">
    <location>
        <begin position="167"/>
        <end position="375"/>
    </location>
</feature>
<evidence type="ECO:0000256" key="9">
    <source>
        <dbReference type="ARBA" id="ARBA00023136"/>
    </source>
</evidence>
<dbReference type="Gene3D" id="1.20.1070.10">
    <property type="entry name" value="Rhodopsin 7-helix transmembrane proteins"/>
    <property type="match status" value="2"/>
</dbReference>
<keyword evidence="7 13" id="KW-1133">Transmembrane helix</keyword>
<evidence type="ECO:0000256" key="11">
    <source>
        <dbReference type="ARBA" id="ARBA00023180"/>
    </source>
</evidence>
<keyword evidence="11" id="KW-0325">Glycoprotein</keyword>
<keyword evidence="5 13" id="KW-0812">Transmembrane</keyword>
<dbReference type="EMBL" id="VOAJ01004972">
    <property type="protein sequence ID" value="KAF0876829.1"/>
    <property type="molecule type" value="Genomic_DNA"/>
</dbReference>
<dbReference type="AlphaFoldDB" id="A0A6G1ALV1"/>
<evidence type="ECO:0000256" key="5">
    <source>
        <dbReference type="ARBA" id="ARBA00022692"/>
    </source>
</evidence>
<protein>
    <submittedName>
        <fullName evidence="15">O10R2 protein</fullName>
    </submittedName>
</protein>
<feature type="transmembrane region" description="Helical" evidence="13">
    <location>
        <begin position="46"/>
        <end position="70"/>
    </location>
</feature>
<feature type="transmembrane region" description="Helical" evidence="13">
    <location>
        <begin position="90"/>
        <end position="116"/>
    </location>
</feature>
<feature type="transmembrane region" description="Helical" evidence="13">
    <location>
        <begin position="323"/>
        <end position="352"/>
    </location>
</feature>
<proteinExistence type="predicted"/>
<organism evidence="15 16">
    <name type="scientific">Crocuta crocuta</name>
    <name type="common">Spotted hyena</name>
    <dbReference type="NCBI Taxonomy" id="9678"/>
    <lineage>
        <taxon>Eukaryota</taxon>
        <taxon>Metazoa</taxon>
        <taxon>Chordata</taxon>
        <taxon>Craniata</taxon>
        <taxon>Vertebrata</taxon>
        <taxon>Euteleostomi</taxon>
        <taxon>Mammalia</taxon>
        <taxon>Eutheria</taxon>
        <taxon>Laurasiatheria</taxon>
        <taxon>Carnivora</taxon>
        <taxon>Feliformia</taxon>
        <taxon>Hyaenidae</taxon>
        <taxon>Crocuta</taxon>
    </lineage>
</organism>
<name>A0A6G1ALV1_CROCR</name>
<dbReference type="InterPro" id="IPR000276">
    <property type="entry name" value="GPCR_Rhodpsn"/>
</dbReference>
<accession>A0A6G1ALV1</accession>
<dbReference type="Proteomes" id="UP000475037">
    <property type="component" value="Unassembled WGS sequence"/>
</dbReference>
<dbReference type="GO" id="GO:0004930">
    <property type="term" value="F:G protein-coupled receptor activity"/>
    <property type="evidence" value="ECO:0007669"/>
    <property type="project" value="UniProtKB-KW"/>
</dbReference>
<feature type="non-terminal residue" evidence="15">
    <location>
        <position position="375"/>
    </location>
</feature>
<comment type="function">
    <text evidence="1">Putative odorant or sperm cell receptor.</text>
</comment>
<evidence type="ECO:0000256" key="2">
    <source>
        <dbReference type="ARBA" id="ARBA00004651"/>
    </source>
</evidence>
<evidence type="ECO:0000313" key="15">
    <source>
        <dbReference type="EMBL" id="KAF0876829.1"/>
    </source>
</evidence>
<dbReference type="InterPro" id="IPR017452">
    <property type="entry name" value="GPCR_Rhodpsn_7TM"/>
</dbReference>
<feature type="transmembrane region" description="Helical" evidence="13">
    <location>
        <begin position="152"/>
        <end position="174"/>
    </location>
</feature>
<feature type="transmembrane region" description="Helical" evidence="13">
    <location>
        <begin position="228"/>
        <end position="246"/>
    </location>
</feature>
<keyword evidence="9 13" id="KW-0472">Membrane</keyword>
<feature type="domain" description="G-protein coupled receptors family 1 profile" evidence="14">
    <location>
        <begin position="1"/>
        <end position="108"/>
    </location>
</feature>
<reference evidence="15 16" key="1">
    <citation type="submission" date="2019-11" db="EMBL/GenBank/DDBJ databases">
        <authorList>
            <person name="Yang C."/>
            <person name="Li F."/>
        </authorList>
    </citation>
    <scope>NUCLEOTIDE SEQUENCE [LARGE SCALE GENOMIC DNA]</scope>
    <source>
        <strain evidence="15">KB4526</strain>
        <tissue evidence="15">Muscle</tissue>
    </source>
</reference>
<evidence type="ECO:0000256" key="13">
    <source>
        <dbReference type="SAM" id="Phobius"/>
    </source>
</evidence>
<keyword evidence="8" id="KW-0297">G-protein coupled receptor</keyword>
<gene>
    <name evidence="15" type="primary">Or10r2_2</name>
    <name evidence="15" type="ORF">FOF47_R11905</name>
</gene>
<dbReference type="Pfam" id="PF00001">
    <property type="entry name" value="7tm_1"/>
    <property type="match status" value="1"/>
</dbReference>
<keyword evidence="4" id="KW-0716">Sensory transduction</keyword>
<keyword evidence="3" id="KW-1003">Cell membrane</keyword>
<dbReference type="GO" id="GO:0004984">
    <property type="term" value="F:olfactory receptor activity"/>
    <property type="evidence" value="ECO:0007669"/>
    <property type="project" value="InterPro"/>
</dbReference>
<evidence type="ECO:0000256" key="8">
    <source>
        <dbReference type="ARBA" id="ARBA00023040"/>
    </source>
</evidence>
<evidence type="ECO:0000256" key="7">
    <source>
        <dbReference type="ARBA" id="ARBA00022989"/>
    </source>
</evidence>
<dbReference type="Pfam" id="PF13853">
    <property type="entry name" value="7tm_4"/>
    <property type="match status" value="1"/>
</dbReference>
<keyword evidence="16" id="KW-1185">Reference proteome</keyword>
<evidence type="ECO:0000256" key="1">
    <source>
        <dbReference type="ARBA" id="ARBA00003929"/>
    </source>
</evidence>
<comment type="caution">
    <text evidence="15">The sequence shown here is derived from an EMBL/GenBank/DDBJ whole genome shotgun (WGS) entry which is preliminary data.</text>
</comment>
<feature type="transmembrane region" description="Helical" evidence="13">
    <location>
        <begin position="186"/>
        <end position="208"/>
    </location>
</feature>
<keyword evidence="12" id="KW-0807">Transducer</keyword>
<evidence type="ECO:0000256" key="4">
    <source>
        <dbReference type="ARBA" id="ARBA00022606"/>
    </source>
</evidence>
<evidence type="ECO:0000259" key="14">
    <source>
        <dbReference type="PROSITE" id="PS50262"/>
    </source>
</evidence>
<evidence type="ECO:0000256" key="6">
    <source>
        <dbReference type="ARBA" id="ARBA00022725"/>
    </source>
</evidence>
<dbReference type="InterPro" id="IPR050516">
    <property type="entry name" value="Olfactory_GPCR"/>
</dbReference>
<dbReference type="PANTHER" id="PTHR26452">
    <property type="entry name" value="OLFACTORY RECEPTOR"/>
    <property type="match status" value="1"/>
</dbReference>
<sequence>LATSVQSFLSETMWLFLSRLALDDIGSSSSVTSDMLVNFLVERYTICYLGCAVQVSSAVSFGSSLCFLLAAMTYDCFMAICDPLLYSTKMSMQICVHLLTVACVGSFLNASLLPFASLFHSFVDQMKMMGNHTTVSTFLLWGFSSFPDLQDLLFVIIFFSHVAILAANVCIMVAIKVSHNLHTPMYFFLCGLSFSETCTTMAIIPRMLVDLLSDSKTISLPECATQMFFFFGLGANNCFIMAAMSYDRYTAIHSPLHYKILMTHRICFQFMLASWMFGFLVSLCIVLIVFNLSFCDSNIIEHFFCDISPVVCLACDYTFLQKMILLAFTAFVLVGSFVFIMMSYVFIVSIVVKMPSAKGKYKAFSTCSSHLTVVC</sequence>
<evidence type="ECO:0000313" key="16">
    <source>
        <dbReference type="Proteomes" id="UP000475037"/>
    </source>
</evidence>
<dbReference type="PRINTS" id="PR00245">
    <property type="entry name" value="OLFACTORYR"/>
</dbReference>
<dbReference type="GO" id="GO:0005886">
    <property type="term" value="C:plasma membrane"/>
    <property type="evidence" value="ECO:0007669"/>
    <property type="project" value="UniProtKB-SubCell"/>
</dbReference>
<dbReference type="FunFam" id="1.20.1070.10:FF:000010">
    <property type="entry name" value="Olfactory receptor"/>
    <property type="match status" value="1"/>
</dbReference>
<dbReference type="PROSITE" id="PS50262">
    <property type="entry name" value="G_PROTEIN_RECEP_F1_2"/>
    <property type="match status" value="2"/>
</dbReference>
<keyword evidence="6" id="KW-0552">Olfaction</keyword>
<dbReference type="SUPFAM" id="SSF81321">
    <property type="entry name" value="Family A G protein-coupled receptor-like"/>
    <property type="match status" value="2"/>
</dbReference>
<evidence type="ECO:0000256" key="3">
    <source>
        <dbReference type="ARBA" id="ARBA00022475"/>
    </source>
</evidence>
<feature type="non-terminal residue" evidence="15">
    <location>
        <position position="1"/>
    </location>
</feature>
<evidence type="ECO:0000256" key="12">
    <source>
        <dbReference type="ARBA" id="ARBA00023224"/>
    </source>
</evidence>
<evidence type="ECO:0000256" key="10">
    <source>
        <dbReference type="ARBA" id="ARBA00023170"/>
    </source>
</evidence>
<dbReference type="InterPro" id="IPR000725">
    <property type="entry name" value="Olfact_rcpt"/>
</dbReference>
<comment type="subcellular location">
    <subcellularLocation>
        <location evidence="2">Cell membrane</location>
        <topology evidence="2">Multi-pass membrane protein</topology>
    </subcellularLocation>
</comment>
<keyword evidence="10" id="KW-0675">Receptor</keyword>
<feature type="transmembrane region" description="Helical" evidence="13">
    <location>
        <begin position="266"/>
        <end position="290"/>
    </location>
</feature>